<keyword evidence="5 6" id="KW-0408">Iron</keyword>
<dbReference type="GO" id="GO:0010268">
    <property type="term" value="P:brassinosteroid homeostasis"/>
    <property type="evidence" value="ECO:0007669"/>
    <property type="project" value="TreeGrafter"/>
</dbReference>
<evidence type="ECO:0000256" key="2">
    <source>
        <dbReference type="ARBA" id="ARBA00022692"/>
    </source>
</evidence>
<keyword evidence="9" id="KW-1185">Reference proteome</keyword>
<evidence type="ECO:0000256" key="3">
    <source>
        <dbReference type="ARBA" id="ARBA00022723"/>
    </source>
</evidence>
<comment type="cofactor">
    <cofactor evidence="6">
        <name>heme</name>
        <dbReference type="ChEBI" id="CHEBI:30413"/>
    </cofactor>
</comment>
<evidence type="ECO:0008006" key="10">
    <source>
        <dbReference type="Google" id="ProtNLM"/>
    </source>
</evidence>
<dbReference type="InterPro" id="IPR036396">
    <property type="entry name" value="Cyt_P450_sf"/>
</dbReference>
<dbReference type="PRINTS" id="PR00465">
    <property type="entry name" value="EP450IV"/>
</dbReference>
<evidence type="ECO:0000256" key="6">
    <source>
        <dbReference type="PIRSR" id="PIRSR602403-1"/>
    </source>
</evidence>
<dbReference type="PRINTS" id="PR00385">
    <property type="entry name" value="P450"/>
</dbReference>
<keyword evidence="7" id="KW-0503">Monooxygenase</keyword>
<dbReference type="GO" id="GO:0016705">
    <property type="term" value="F:oxidoreductase activity, acting on paired donors, with incorporation or reduction of molecular oxygen"/>
    <property type="evidence" value="ECO:0007669"/>
    <property type="project" value="InterPro"/>
</dbReference>
<dbReference type="GO" id="GO:0016125">
    <property type="term" value="P:sterol metabolic process"/>
    <property type="evidence" value="ECO:0007669"/>
    <property type="project" value="TreeGrafter"/>
</dbReference>
<dbReference type="GO" id="GO:0016132">
    <property type="term" value="P:brassinosteroid biosynthetic process"/>
    <property type="evidence" value="ECO:0007669"/>
    <property type="project" value="TreeGrafter"/>
</dbReference>
<organism evidence="8 9">
    <name type="scientific">Solanum verrucosum</name>
    <dbReference type="NCBI Taxonomy" id="315347"/>
    <lineage>
        <taxon>Eukaryota</taxon>
        <taxon>Viridiplantae</taxon>
        <taxon>Streptophyta</taxon>
        <taxon>Embryophyta</taxon>
        <taxon>Tracheophyta</taxon>
        <taxon>Spermatophyta</taxon>
        <taxon>Magnoliopsida</taxon>
        <taxon>eudicotyledons</taxon>
        <taxon>Gunneridae</taxon>
        <taxon>Pentapetalae</taxon>
        <taxon>asterids</taxon>
        <taxon>lamiids</taxon>
        <taxon>Solanales</taxon>
        <taxon>Solanaceae</taxon>
        <taxon>Solanoideae</taxon>
        <taxon>Solaneae</taxon>
        <taxon>Solanum</taxon>
    </lineage>
</organism>
<feature type="binding site" description="axial binding residue" evidence="6">
    <location>
        <position position="394"/>
    </location>
    <ligand>
        <name>heme</name>
        <dbReference type="ChEBI" id="CHEBI:30413"/>
    </ligand>
    <ligandPart>
        <name>Fe</name>
        <dbReference type="ChEBI" id="CHEBI:18248"/>
    </ligandPart>
</feature>
<name>A0AAF0U7H8_SOLVR</name>
<evidence type="ECO:0000313" key="9">
    <source>
        <dbReference type="Proteomes" id="UP001234989"/>
    </source>
</evidence>
<dbReference type="EMBL" id="CP133619">
    <property type="protein sequence ID" value="WMV40569.1"/>
    <property type="molecule type" value="Genomic_DNA"/>
</dbReference>
<dbReference type="AlphaFoldDB" id="A0AAF0U7H8"/>
<dbReference type="Gene3D" id="1.10.630.10">
    <property type="entry name" value="Cytochrome P450"/>
    <property type="match status" value="1"/>
</dbReference>
<keyword evidence="2" id="KW-0812">Transmembrane</keyword>
<evidence type="ECO:0000256" key="4">
    <source>
        <dbReference type="ARBA" id="ARBA00022989"/>
    </source>
</evidence>
<keyword evidence="7" id="KW-0560">Oxidoreductase</keyword>
<dbReference type="InterPro" id="IPR017972">
    <property type="entry name" value="Cyt_P450_CS"/>
</dbReference>
<proteinExistence type="inferred from homology"/>
<dbReference type="Proteomes" id="UP001234989">
    <property type="component" value="Chromosome 8"/>
</dbReference>
<evidence type="ECO:0000256" key="7">
    <source>
        <dbReference type="RuleBase" id="RU000461"/>
    </source>
</evidence>
<dbReference type="Pfam" id="PF00067">
    <property type="entry name" value="p450"/>
    <property type="match status" value="2"/>
</dbReference>
<dbReference type="PANTHER" id="PTHR24286:SF269">
    <property type="entry name" value="CYTOCHROME P450"/>
    <property type="match status" value="1"/>
</dbReference>
<accession>A0AAF0U7H8</accession>
<gene>
    <name evidence="8" type="ORF">MTR67_033954</name>
</gene>
<dbReference type="GO" id="GO:0020037">
    <property type="term" value="F:heme binding"/>
    <property type="evidence" value="ECO:0007669"/>
    <property type="project" value="InterPro"/>
</dbReference>
<dbReference type="InterPro" id="IPR001128">
    <property type="entry name" value="Cyt_P450"/>
</dbReference>
<dbReference type="PROSITE" id="PS00086">
    <property type="entry name" value="CYTOCHROME_P450"/>
    <property type="match status" value="1"/>
</dbReference>
<dbReference type="SUPFAM" id="SSF48264">
    <property type="entry name" value="Cytochrome P450"/>
    <property type="match status" value="1"/>
</dbReference>
<keyword evidence="4" id="KW-1133">Transmembrane helix</keyword>
<dbReference type="PANTHER" id="PTHR24286">
    <property type="entry name" value="CYTOCHROME P450 26"/>
    <property type="match status" value="1"/>
</dbReference>
<dbReference type="GO" id="GO:0005506">
    <property type="term" value="F:iron ion binding"/>
    <property type="evidence" value="ECO:0007669"/>
    <property type="project" value="InterPro"/>
</dbReference>
<dbReference type="GO" id="GO:0004497">
    <property type="term" value="F:monooxygenase activity"/>
    <property type="evidence" value="ECO:0007669"/>
    <property type="project" value="UniProtKB-KW"/>
</dbReference>
<sequence>MLSLGIYIIGSLLVIVIKHYLRYPKNNGKLPPGSMGWPLLGETIQFFAPNTSFDIPPFVKERMQRQNVGSLHGFMYKYLKNMVLNLFGPESLKNMLPEVEKIVNNNLKRWSGQTSVEMKEASAKMIFDITGKKLISFDSENSTENVSENFVAFIKGLISFPLYFPGTAYYKCLQGRKKILKMLKRMLEERKSQPRKEQSDFFDYVLEELQSKDTILTEAIALDLMFLSLFASFETTSLAITLAIKFLHEYPKALKELTISETHLLHQLNNIYIYFQKKGHLEEHVAIIRRRENASYGLTWKEYKSMKFTFQFINETVRLANIAPVIFRKALKDINFKEYTIPAGWAVMVSPPAVHLNPAKYEDPLQFNPWRWEGIEINGASRNFMAFGGGMRFCVGTDFTKVQMAVFLHCFVTKYKWETIKGGDIVRTPGLQFPNGYHIKISQKEY</sequence>
<evidence type="ECO:0000256" key="5">
    <source>
        <dbReference type="ARBA" id="ARBA00023004"/>
    </source>
</evidence>
<keyword evidence="4" id="KW-0472">Membrane</keyword>
<dbReference type="GO" id="GO:0016020">
    <property type="term" value="C:membrane"/>
    <property type="evidence" value="ECO:0007669"/>
    <property type="project" value="UniProtKB-SubCell"/>
</dbReference>
<reference evidence="8" key="1">
    <citation type="submission" date="2023-08" db="EMBL/GenBank/DDBJ databases">
        <title>A de novo genome assembly of Solanum verrucosum Schlechtendal, a Mexican diploid species geographically isolated from the other diploid A-genome species in potato relatives.</title>
        <authorList>
            <person name="Hosaka K."/>
        </authorList>
    </citation>
    <scope>NUCLEOTIDE SEQUENCE</scope>
    <source>
        <tissue evidence="8">Young leaves</tissue>
    </source>
</reference>
<dbReference type="CDD" id="cd11043">
    <property type="entry name" value="CYP90-like"/>
    <property type="match status" value="1"/>
</dbReference>
<keyword evidence="3 6" id="KW-0479">Metal-binding</keyword>
<dbReference type="InterPro" id="IPR002403">
    <property type="entry name" value="Cyt_P450_E_grp-IV"/>
</dbReference>
<comment type="subcellular location">
    <subcellularLocation>
        <location evidence="1">Membrane</location>
        <topology evidence="1">Single-pass membrane protein</topology>
    </subcellularLocation>
</comment>
<evidence type="ECO:0000313" key="8">
    <source>
        <dbReference type="EMBL" id="WMV40569.1"/>
    </source>
</evidence>
<keyword evidence="6 7" id="KW-0349">Heme</keyword>
<protein>
    <recommendedName>
        <fullName evidence="10">Cytochrome P450</fullName>
    </recommendedName>
</protein>
<evidence type="ECO:0000256" key="1">
    <source>
        <dbReference type="ARBA" id="ARBA00004167"/>
    </source>
</evidence>
<comment type="similarity">
    <text evidence="7">Belongs to the cytochrome P450 family.</text>
</comment>